<evidence type="ECO:0000313" key="4">
    <source>
        <dbReference type="Proteomes" id="UP000694251"/>
    </source>
</evidence>
<reference evidence="3 4" key="1">
    <citation type="submission" date="2020-12" db="EMBL/GenBank/DDBJ databases">
        <title>Concerted genomic and epigenomic changes stabilize Arabidopsis allopolyploids.</title>
        <authorList>
            <person name="Chen Z."/>
        </authorList>
    </citation>
    <scope>NUCLEOTIDE SEQUENCE [LARGE SCALE GENOMIC DNA]</scope>
    <source>
        <strain evidence="3">As9502</strain>
        <tissue evidence="3">Leaf</tissue>
    </source>
</reference>
<dbReference type="EMBL" id="JAEFBJ010000013">
    <property type="protein sequence ID" value="KAG7536833.1"/>
    <property type="molecule type" value="Genomic_DNA"/>
</dbReference>
<dbReference type="AlphaFoldDB" id="A0A8T1XY51"/>
<organism evidence="3 4">
    <name type="scientific">Arabidopsis suecica</name>
    <name type="common">Swedish thale-cress</name>
    <name type="synonym">Cardaminopsis suecica</name>
    <dbReference type="NCBI Taxonomy" id="45249"/>
    <lineage>
        <taxon>Eukaryota</taxon>
        <taxon>Viridiplantae</taxon>
        <taxon>Streptophyta</taxon>
        <taxon>Embryophyta</taxon>
        <taxon>Tracheophyta</taxon>
        <taxon>Spermatophyta</taxon>
        <taxon>Magnoliopsida</taxon>
        <taxon>eudicotyledons</taxon>
        <taxon>Gunneridae</taxon>
        <taxon>Pentapetalae</taxon>
        <taxon>rosids</taxon>
        <taxon>malvids</taxon>
        <taxon>Brassicales</taxon>
        <taxon>Brassicaceae</taxon>
        <taxon>Camelineae</taxon>
        <taxon>Arabidopsis</taxon>
    </lineage>
</organism>
<evidence type="ECO:0000259" key="2">
    <source>
        <dbReference type="Pfam" id="PF03078"/>
    </source>
</evidence>
<feature type="region of interest" description="Disordered" evidence="1">
    <location>
        <begin position="448"/>
        <end position="475"/>
    </location>
</feature>
<feature type="region of interest" description="Disordered" evidence="1">
    <location>
        <begin position="1"/>
        <end position="33"/>
    </location>
</feature>
<keyword evidence="4" id="KW-1185">Reference proteome</keyword>
<feature type="compositionally biased region" description="Basic and acidic residues" evidence="1">
    <location>
        <begin position="448"/>
        <end position="468"/>
    </location>
</feature>
<protein>
    <recommendedName>
        <fullName evidence="2">Arabidopsis retrotransposon Orf1 C-terminal domain-containing protein</fullName>
    </recommendedName>
</protein>
<proteinExistence type="predicted"/>
<feature type="compositionally biased region" description="Polar residues" evidence="1">
    <location>
        <begin position="1"/>
        <end position="13"/>
    </location>
</feature>
<feature type="domain" description="Arabidopsis retrotransposon Orf1 C-terminal" evidence="2">
    <location>
        <begin position="37"/>
        <end position="278"/>
    </location>
</feature>
<dbReference type="Proteomes" id="UP000694251">
    <property type="component" value="Chromosome 13"/>
</dbReference>
<dbReference type="Pfam" id="PF03078">
    <property type="entry name" value="ATHILA"/>
    <property type="match status" value="1"/>
</dbReference>
<comment type="caution">
    <text evidence="3">The sequence shown here is derived from an EMBL/GenBank/DDBJ whole genome shotgun (WGS) entry which is preliminary data.</text>
</comment>
<sequence length="513" mass="58329">MSNYTGGPSTDSDYNVDEAESWSSRPEREQREYESFRRRAEIARRKRAMTERYELVDEDLEELEDEYVPEHSRRATKLLNKPDELPVEEYIRLFNLNELCRTRYSCPETLEKLGLLEDVEHLFQSCHLDTLMSYPYVAYEDETIQLLSSLQVEIYQGMTADELESEGLGFITFSVYGQSYMLTIQRLEGLFGFPSGTGTKQRFDRGELKDLWFTIGSTATLNSSRSKSNQIRNPVIRYFQRSVAHVLYSIEATGTVTNTDMEMISMALRGTLHQTKNGVVTPILIACGVPITSKGYAPKVMDFEHLHHCEFLEYAMVGDKYRYRFEHPTDKKANIILLCPELTRIIEGYNIGFEPAVDDLPWLAAPLPAQQCHRNSLLRTCPRGDMTSLSQASTGLSLVSMTSHMSLRGIHHTSLGNTRGERRLHLFVPTAQRGLCAPGDNSTAVLDTTKEERSSTNRKEELKHDRKTLQGPGTSHRRGLMITCALTSIEVSTTIHHCQIPSSVYFVSVMFLS</sequence>
<dbReference type="InterPro" id="IPR004312">
    <property type="entry name" value="ATHILA_Orf1_C"/>
</dbReference>
<accession>A0A8T1XY51</accession>
<name>A0A8T1XY51_ARASU</name>
<evidence type="ECO:0000313" key="3">
    <source>
        <dbReference type="EMBL" id="KAG7536833.1"/>
    </source>
</evidence>
<evidence type="ECO:0000256" key="1">
    <source>
        <dbReference type="SAM" id="MobiDB-lite"/>
    </source>
</evidence>
<gene>
    <name evidence="3" type="ORF">ISN44_As13g007560</name>
</gene>